<evidence type="ECO:0000313" key="2">
    <source>
        <dbReference type="EMBL" id="EJW74164.1"/>
    </source>
</evidence>
<sequence length="74" mass="8143">DSNETTVLSYGDFGGFSTFPFFSMGSAWGSLGVILMVDKVFGDGKVHGKYPLGLRILLTTERSSESNFYLYLSM</sequence>
<accession>J9EFI8</accession>
<gene>
    <name evidence="2" type="ORF">WUBG_14929</name>
</gene>
<dbReference type="AlphaFoldDB" id="J9EFI8"/>
<evidence type="ECO:0000256" key="1">
    <source>
        <dbReference type="SAM" id="Phobius"/>
    </source>
</evidence>
<feature type="transmembrane region" description="Helical" evidence="1">
    <location>
        <begin position="19"/>
        <end position="37"/>
    </location>
</feature>
<comment type="caution">
    <text evidence="2">The sequence shown here is derived from an EMBL/GenBank/DDBJ whole genome shotgun (WGS) entry which is preliminary data.</text>
</comment>
<dbReference type="EMBL" id="ADBV01012743">
    <property type="protein sequence ID" value="EJW74164.1"/>
    <property type="molecule type" value="Genomic_DNA"/>
</dbReference>
<proteinExistence type="predicted"/>
<dbReference type="Proteomes" id="UP000004810">
    <property type="component" value="Unassembled WGS sequence"/>
</dbReference>
<evidence type="ECO:0000313" key="3">
    <source>
        <dbReference type="Proteomes" id="UP000004810"/>
    </source>
</evidence>
<feature type="non-terminal residue" evidence="2">
    <location>
        <position position="1"/>
    </location>
</feature>
<keyword evidence="1" id="KW-1133">Transmembrane helix</keyword>
<keyword evidence="1" id="KW-0472">Membrane</keyword>
<reference evidence="3" key="1">
    <citation type="submission" date="2012-08" db="EMBL/GenBank/DDBJ databases">
        <title>The Genome Sequence of Wuchereria bancrofti.</title>
        <authorList>
            <person name="Nutman T.B."/>
            <person name="Fink D.L."/>
            <person name="Russ C."/>
            <person name="Young S."/>
            <person name="Zeng Q."/>
            <person name="Koehrsen M."/>
            <person name="Alvarado L."/>
            <person name="Berlin A."/>
            <person name="Chapman S.B."/>
            <person name="Chen Z."/>
            <person name="Freedman E."/>
            <person name="Gellesch M."/>
            <person name="Goldberg J."/>
            <person name="Griggs A."/>
            <person name="Gujja S."/>
            <person name="Heilman E.R."/>
            <person name="Heiman D."/>
            <person name="Hepburn T."/>
            <person name="Howarth C."/>
            <person name="Jen D."/>
            <person name="Larson L."/>
            <person name="Lewis B."/>
            <person name="Mehta T."/>
            <person name="Park D."/>
            <person name="Pearson M."/>
            <person name="Roberts A."/>
            <person name="Saif S."/>
            <person name="Shea T."/>
            <person name="Shenoy N."/>
            <person name="Sisk P."/>
            <person name="Stolte C."/>
            <person name="Sykes S."/>
            <person name="Walk T."/>
            <person name="White J."/>
            <person name="Yandava C."/>
            <person name="Haas B."/>
            <person name="Henn M.R."/>
            <person name="Nusbaum C."/>
            <person name="Birren B."/>
        </authorList>
    </citation>
    <scope>NUCLEOTIDE SEQUENCE [LARGE SCALE GENOMIC DNA]</scope>
    <source>
        <strain evidence="3">NA</strain>
    </source>
</reference>
<keyword evidence="1" id="KW-0812">Transmembrane</keyword>
<organism evidence="2 3">
    <name type="scientific">Wuchereria bancrofti</name>
    <dbReference type="NCBI Taxonomy" id="6293"/>
    <lineage>
        <taxon>Eukaryota</taxon>
        <taxon>Metazoa</taxon>
        <taxon>Ecdysozoa</taxon>
        <taxon>Nematoda</taxon>
        <taxon>Chromadorea</taxon>
        <taxon>Rhabditida</taxon>
        <taxon>Spirurina</taxon>
        <taxon>Spiruromorpha</taxon>
        <taxon>Filarioidea</taxon>
        <taxon>Onchocercidae</taxon>
        <taxon>Wuchereria</taxon>
    </lineage>
</organism>
<name>J9EFI8_WUCBA</name>
<protein>
    <submittedName>
        <fullName evidence="2">Uncharacterized protein</fullName>
    </submittedName>
</protein>